<protein>
    <recommendedName>
        <fullName evidence="3">TnsA endonuclease N-terminal domain-containing protein</fullName>
    </recommendedName>
</protein>
<evidence type="ECO:0000313" key="2">
    <source>
        <dbReference type="Proteomes" id="UP000298579"/>
    </source>
</evidence>
<dbReference type="AlphaFoldDB" id="A0AAE6EHV5"/>
<evidence type="ECO:0000313" key="1">
    <source>
        <dbReference type="EMBL" id="QCL81996.1"/>
    </source>
</evidence>
<proteinExistence type="predicted"/>
<sequence length="205" mass="22632">MGIAEAAKSIRANRSSASIRTFEPSATVKCDGPTMFRSQVARDTACLFDVNPSISSWHCMPMPLDCGGGAHVPDFGIVDDDGSRFLLDAPDRVMPIDMMDIETCAHSQGFRYRRLVRQEVYDGYRLQNARDLLRYGNHTLALGDRVRLLAALSEHGTLTVADCMTAFAETKPIAALAQLILRGFVEVDLDTELLGPETLVRRIRS</sequence>
<accession>A0AAE6EHV5</accession>
<gene>
    <name evidence="1" type="ORF">CFBP5877_23305</name>
</gene>
<dbReference type="EMBL" id="CP039898">
    <property type="protein sequence ID" value="QCL81996.1"/>
    <property type="molecule type" value="Genomic_DNA"/>
</dbReference>
<evidence type="ECO:0008006" key="3">
    <source>
        <dbReference type="Google" id="ProtNLM"/>
    </source>
</evidence>
<organism evidence="1 2">
    <name type="scientific">Agrobacterium tumefaciens</name>
    <dbReference type="NCBI Taxonomy" id="358"/>
    <lineage>
        <taxon>Bacteria</taxon>
        <taxon>Pseudomonadati</taxon>
        <taxon>Pseudomonadota</taxon>
        <taxon>Alphaproteobacteria</taxon>
        <taxon>Hyphomicrobiales</taxon>
        <taxon>Rhizobiaceae</taxon>
        <taxon>Rhizobium/Agrobacterium group</taxon>
        <taxon>Agrobacterium</taxon>
        <taxon>Agrobacterium tumefaciens complex</taxon>
    </lineage>
</organism>
<dbReference type="Proteomes" id="UP000298579">
    <property type="component" value="Chromosome linear"/>
</dbReference>
<name>A0AAE6EHV5_AGRTU</name>
<dbReference type="RefSeq" id="WP_080827795.1">
    <property type="nucleotide sequence ID" value="NZ_CP039889.1"/>
</dbReference>
<reference evidence="1 2" key="1">
    <citation type="submission" date="2019-04" db="EMBL/GenBank/DDBJ databases">
        <title>Complete genome sequence of Agrobacterium tumefaciens CFBP5877.</title>
        <authorList>
            <person name="Huang Y.-Y."/>
            <person name="Chiang H.-Y."/>
            <person name="Chou L."/>
            <person name="Lai E.-M."/>
            <person name="Kuo C.-H."/>
        </authorList>
    </citation>
    <scope>NUCLEOTIDE SEQUENCE [LARGE SCALE GENOMIC DNA]</scope>
    <source>
        <strain evidence="1 2">CFBP5877</strain>
    </source>
</reference>